<proteinExistence type="predicted"/>
<evidence type="ECO:0000313" key="3">
    <source>
        <dbReference type="Proteomes" id="UP001044222"/>
    </source>
</evidence>
<dbReference type="EMBL" id="JAFIRN010000016">
    <property type="protein sequence ID" value="KAG5833320.1"/>
    <property type="molecule type" value="Genomic_DNA"/>
</dbReference>
<accession>A0A9D3LQI5</accession>
<feature type="transmembrane region" description="Helical" evidence="1">
    <location>
        <begin position="145"/>
        <end position="166"/>
    </location>
</feature>
<name>A0A9D3LQI5_ANGAN</name>
<evidence type="ECO:0000313" key="2">
    <source>
        <dbReference type="EMBL" id="KAG5833320.1"/>
    </source>
</evidence>
<protein>
    <submittedName>
        <fullName evidence="2">Uncharacterized protein</fullName>
    </submittedName>
</protein>
<sequence>FCLPHPPHNFCRPRAHCLQRETAPFHLLPVSPWEECLSLSRKLELNVGCQSHAAWEPGAVSSGHGCGGPGVDHGVPEQWSRLSELTWSQNATYKHPVCHRISSEYPRPSIKPKWLVYFSLCFFFYFFFFSSLFSSHSCLWSNNDVLSVLSFFAVRLSFFFLIYIFLHPGEFLTPGNVCFLLSVLFSAV</sequence>
<gene>
    <name evidence="2" type="ORF">ANANG_G00274690</name>
</gene>
<comment type="caution">
    <text evidence="2">The sequence shown here is derived from an EMBL/GenBank/DDBJ whole genome shotgun (WGS) entry which is preliminary data.</text>
</comment>
<feature type="transmembrane region" description="Helical" evidence="1">
    <location>
        <begin position="114"/>
        <end position="133"/>
    </location>
</feature>
<keyword evidence="3" id="KW-1185">Reference proteome</keyword>
<keyword evidence="1" id="KW-0812">Transmembrane</keyword>
<organism evidence="2 3">
    <name type="scientific">Anguilla anguilla</name>
    <name type="common">European freshwater eel</name>
    <name type="synonym">Muraena anguilla</name>
    <dbReference type="NCBI Taxonomy" id="7936"/>
    <lineage>
        <taxon>Eukaryota</taxon>
        <taxon>Metazoa</taxon>
        <taxon>Chordata</taxon>
        <taxon>Craniata</taxon>
        <taxon>Vertebrata</taxon>
        <taxon>Euteleostomi</taxon>
        <taxon>Actinopterygii</taxon>
        <taxon>Neopterygii</taxon>
        <taxon>Teleostei</taxon>
        <taxon>Anguilliformes</taxon>
        <taxon>Anguillidae</taxon>
        <taxon>Anguilla</taxon>
    </lineage>
</organism>
<feature type="non-terminal residue" evidence="2">
    <location>
        <position position="1"/>
    </location>
</feature>
<keyword evidence="1" id="KW-1133">Transmembrane helix</keyword>
<dbReference type="AlphaFoldDB" id="A0A9D3LQI5"/>
<keyword evidence="1" id="KW-0472">Membrane</keyword>
<evidence type="ECO:0000256" key="1">
    <source>
        <dbReference type="SAM" id="Phobius"/>
    </source>
</evidence>
<dbReference type="Proteomes" id="UP001044222">
    <property type="component" value="Chromosome 16"/>
</dbReference>
<reference evidence="2" key="1">
    <citation type="submission" date="2021-01" db="EMBL/GenBank/DDBJ databases">
        <title>A chromosome-scale assembly of European eel, Anguilla anguilla.</title>
        <authorList>
            <person name="Henkel C."/>
            <person name="Jong-Raadsen S.A."/>
            <person name="Dufour S."/>
            <person name="Weltzien F.-A."/>
            <person name="Palstra A.P."/>
            <person name="Pelster B."/>
            <person name="Spaink H.P."/>
            <person name="Van Den Thillart G.E."/>
            <person name="Jansen H."/>
            <person name="Zahm M."/>
            <person name="Klopp C."/>
            <person name="Cedric C."/>
            <person name="Louis A."/>
            <person name="Berthelot C."/>
            <person name="Parey E."/>
            <person name="Roest Crollius H."/>
            <person name="Montfort J."/>
            <person name="Robinson-Rechavi M."/>
            <person name="Bucao C."/>
            <person name="Bouchez O."/>
            <person name="Gislard M."/>
            <person name="Lluch J."/>
            <person name="Milhes M."/>
            <person name="Lampietro C."/>
            <person name="Lopez Roques C."/>
            <person name="Donnadieu C."/>
            <person name="Braasch I."/>
            <person name="Desvignes T."/>
            <person name="Postlethwait J."/>
            <person name="Bobe J."/>
            <person name="Guiguen Y."/>
            <person name="Dirks R."/>
        </authorList>
    </citation>
    <scope>NUCLEOTIDE SEQUENCE</scope>
    <source>
        <strain evidence="2">Tag_6206</strain>
        <tissue evidence="2">Liver</tissue>
    </source>
</reference>